<evidence type="ECO:0000256" key="1">
    <source>
        <dbReference type="SAM" id="MobiDB-lite"/>
    </source>
</evidence>
<sequence>MPCIIGISTLNHCITTILGYWNCSTDSCKCKPGSSTEDRCAPSSQSIIDQQPKLIPPSFGAMISDVYSARGNAGASRQNPGIVPLTYLEPVMEYHPGERQTQYDEQPPELKDPLRGRTREPPANDSVNRHFLDSDSTLHLTEFGDPNSRKCSSDIRVSRNSWENWCDHEFPLSP</sequence>
<feature type="compositionally biased region" description="Basic and acidic residues" evidence="1">
    <location>
        <begin position="95"/>
        <end position="133"/>
    </location>
</feature>
<feature type="region of interest" description="Disordered" evidence="1">
    <location>
        <begin position="94"/>
        <end position="152"/>
    </location>
</feature>
<evidence type="ECO:0000313" key="2">
    <source>
        <dbReference type="EMBL" id="KAE8163577.1"/>
    </source>
</evidence>
<name>A0A5N6UY40_ASPTM</name>
<reference evidence="2 3" key="1">
    <citation type="submission" date="2019-04" db="EMBL/GenBank/DDBJ databases">
        <title>Friends and foes A comparative genomics study of 23 Aspergillus species from section Flavi.</title>
        <authorList>
            <consortium name="DOE Joint Genome Institute"/>
            <person name="Kjaerbolling I."/>
            <person name="Vesth T."/>
            <person name="Frisvad J.C."/>
            <person name="Nybo J.L."/>
            <person name="Theobald S."/>
            <person name="Kildgaard S."/>
            <person name="Isbrandt T."/>
            <person name="Kuo A."/>
            <person name="Sato A."/>
            <person name="Lyhne E.K."/>
            <person name="Kogle M.E."/>
            <person name="Wiebenga A."/>
            <person name="Kun R.S."/>
            <person name="Lubbers R.J."/>
            <person name="Makela M.R."/>
            <person name="Barry K."/>
            <person name="Chovatia M."/>
            <person name="Clum A."/>
            <person name="Daum C."/>
            <person name="Haridas S."/>
            <person name="He G."/>
            <person name="LaButti K."/>
            <person name="Lipzen A."/>
            <person name="Mondo S."/>
            <person name="Riley R."/>
            <person name="Salamov A."/>
            <person name="Simmons B.A."/>
            <person name="Magnuson J.K."/>
            <person name="Henrissat B."/>
            <person name="Mortensen U.H."/>
            <person name="Larsen T.O."/>
            <person name="Devries R.P."/>
            <person name="Grigoriev I.V."/>
            <person name="Machida M."/>
            <person name="Baker S.E."/>
            <person name="Andersen M.R."/>
        </authorList>
    </citation>
    <scope>NUCLEOTIDE SEQUENCE [LARGE SCALE GENOMIC DNA]</scope>
    <source>
        <strain evidence="2 3">CBS 117626</strain>
    </source>
</reference>
<gene>
    <name evidence="2" type="ORF">BDV40DRAFT_299315</name>
</gene>
<protein>
    <submittedName>
        <fullName evidence="2">Uncharacterized protein</fullName>
    </submittedName>
</protein>
<accession>A0A5N6UY40</accession>
<evidence type="ECO:0000313" key="3">
    <source>
        <dbReference type="Proteomes" id="UP000326950"/>
    </source>
</evidence>
<dbReference type="EMBL" id="ML738616">
    <property type="protein sequence ID" value="KAE8163577.1"/>
    <property type="molecule type" value="Genomic_DNA"/>
</dbReference>
<organism evidence="2 3">
    <name type="scientific">Aspergillus tamarii</name>
    <dbReference type="NCBI Taxonomy" id="41984"/>
    <lineage>
        <taxon>Eukaryota</taxon>
        <taxon>Fungi</taxon>
        <taxon>Dikarya</taxon>
        <taxon>Ascomycota</taxon>
        <taxon>Pezizomycotina</taxon>
        <taxon>Eurotiomycetes</taxon>
        <taxon>Eurotiomycetidae</taxon>
        <taxon>Eurotiales</taxon>
        <taxon>Aspergillaceae</taxon>
        <taxon>Aspergillus</taxon>
        <taxon>Aspergillus subgen. Circumdati</taxon>
    </lineage>
</organism>
<proteinExistence type="predicted"/>
<dbReference type="Proteomes" id="UP000326950">
    <property type="component" value="Unassembled WGS sequence"/>
</dbReference>
<keyword evidence="3" id="KW-1185">Reference proteome</keyword>
<dbReference type="AlphaFoldDB" id="A0A5N6UY40"/>